<dbReference type="Proteomes" id="UP000558113">
    <property type="component" value="Unassembled WGS sequence"/>
</dbReference>
<dbReference type="AlphaFoldDB" id="A0A7X5C138"/>
<evidence type="ECO:0000313" key="2">
    <source>
        <dbReference type="Proteomes" id="UP000558113"/>
    </source>
</evidence>
<sequence>MKIVCSLELHLPEDKLPGYYAQIIKGIADIVTLLDRHKTLLFVNTPEECEAIIRFVAKYKVDCERGTWLQLEEAWEPNDRMFADYGLQTREGNTFVDLGLAAVVALSAGEDPSSEYVQALEQAEEHAIASLTQEDGRRLLAVDRHQAELIAGIARAYRCAYELIQPAAAPFAL</sequence>
<dbReference type="EMBL" id="JAAAMU010000017">
    <property type="protein sequence ID" value="NBC72256.1"/>
    <property type="molecule type" value="Genomic_DNA"/>
</dbReference>
<dbReference type="OrthoDB" id="2966456at2"/>
<gene>
    <name evidence="1" type="ORF">GT003_24940</name>
</gene>
<organism evidence="1 2">
    <name type="scientific">Paenibacillus sacheonensis</name>
    <dbReference type="NCBI Taxonomy" id="742054"/>
    <lineage>
        <taxon>Bacteria</taxon>
        <taxon>Bacillati</taxon>
        <taxon>Bacillota</taxon>
        <taxon>Bacilli</taxon>
        <taxon>Bacillales</taxon>
        <taxon>Paenibacillaceae</taxon>
        <taxon>Paenibacillus</taxon>
    </lineage>
</organism>
<protein>
    <submittedName>
        <fullName evidence="1">Uncharacterized protein</fullName>
    </submittedName>
</protein>
<proteinExistence type="predicted"/>
<accession>A0A7X5C138</accession>
<name>A0A7X5C138_9BACL</name>
<comment type="caution">
    <text evidence="1">The sequence shown here is derived from an EMBL/GenBank/DDBJ whole genome shotgun (WGS) entry which is preliminary data.</text>
</comment>
<dbReference type="RefSeq" id="WP_161703047.1">
    <property type="nucleotide sequence ID" value="NZ_JAAAMU010000017.1"/>
</dbReference>
<reference evidence="1 2" key="1">
    <citation type="submission" date="2020-01" db="EMBL/GenBank/DDBJ databases">
        <title>Paenibacillus soybeanensis sp. nov. isolated from the nodules of soybean (Glycine max(L.) Merr).</title>
        <authorList>
            <person name="Wang H."/>
        </authorList>
    </citation>
    <scope>NUCLEOTIDE SEQUENCE [LARGE SCALE GENOMIC DNA]</scope>
    <source>
        <strain evidence="1 2">DSM 23054</strain>
    </source>
</reference>
<evidence type="ECO:0000313" key="1">
    <source>
        <dbReference type="EMBL" id="NBC72256.1"/>
    </source>
</evidence>
<keyword evidence="2" id="KW-1185">Reference proteome</keyword>